<protein>
    <submittedName>
        <fullName evidence="5">Related to protein MCH2 (Monocarboxylate permease homolog)</fullName>
    </submittedName>
</protein>
<feature type="transmembrane region" description="Helical" evidence="3">
    <location>
        <begin position="320"/>
        <end position="340"/>
    </location>
</feature>
<feature type="transmembrane region" description="Helical" evidence="3">
    <location>
        <begin position="211"/>
        <end position="232"/>
    </location>
</feature>
<dbReference type="InterPro" id="IPR020846">
    <property type="entry name" value="MFS_dom"/>
</dbReference>
<dbReference type="InterPro" id="IPR050327">
    <property type="entry name" value="Proton-linked_MCT"/>
</dbReference>
<keyword evidence="6" id="KW-1185">Reference proteome</keyword>
<dbReference type="GO" id="GO:0016020">
    <property type="term" value="C:membrane"/>
    <property type="evidence" value="ECO:0007669"/>
    <property type="project" value="UniProtKB-SubCell"/>
</dbReference>
<feature type="transmembrane region" description="Helical" evidence="3">
    <location>
        <begin position="181"/>
        <end position="199"/>
    </location>
</feature>
<proteinExistence type="inferred from homology"/>
<comment type="similarity">
    <text evidence="2">Belongs to the major facilitator superfamily. Monocarboxylate porter (TC 2.A.1.13) family.</text>
</comment>
<reference evidence="6" key="1">
    <citation type="submission" date="2016-03" db="EMBL/GenBank/DDBJ databases">
        <authorList>
            <person name="Guldener U."/>
        </authorList>
    </citation>
    <scope>NUCLEOTIDE SEQUENCE [LARGE SCALE GENOMIC DNA]</scope>
</reference>
<feature type="transmembrane region" description="Helical" evidence="3">
    <location>
        <begin position="253"/>
        <end position="274"/>
    </location>
</feature>
<sequence>MSSAQSSIALTRLLYSSNNTQYVQSLTSGPSESAALSPVSKNRQIFVLISSFLTIVVTIGLNQAYGVFQAYYISSTQTLFTSKDNSPALVAFVGTFAYGLTWSGSIFINPLLTRMSLPQLRKLCILGVLLMSLGFGLASIATTVWQLLLTQGLLYGAGSSLLYFPILSSAPEYFDERRGSAMGFILSGAGIGGLIFSPLVRALLSHIGPRWTLRVLSLIVLVVSLPIAVSASPSRFLGRRTTHVNLKMATKPTFLLSVCAGFLQAGGNGLPLTFLAEYSVALGFTAAFGANLLAVNNAVNAFGRILTGWIGDRVGRQNTLCSMCLFCVAAVAGLWLGSVGEGGRKSLWLAFVVTYGMAGGGYNALFPTTIAEVFGLQAYASVNGFIYFIRGLGTMFGSPVGGKILGESKLGNYREVIIFDALLLAGATVCVVAVRGFDAAEKRAWAWRA</sequence>
<feature type="transmembrane region" description="Helical" evidence="3">
    <location>
        <begin position="416"/>
        <end position="434"/>
    </location>
</feature>
<evidence type="ECO:0000313" key="6">
    <source>
        <dbReference type="Proteomes" id="UP000177625"/>
    </source>
</evidence>
<dbReference type="InterPro" id="IPR036259">
    <property type="entry name" value="MFS_trans_sf"/>
</dbReference>
<feature type="transmembrane region" description="Helical" evidence="3">
    <location>
        <begin position="153"/>
        <end position="174"/>
    </location>
</feature>
<feature type="transmembrane region" description="Helical" evidence="3">
    <location>
        <begin position="88"/>
        <end position="112"/>
    </location>
</feature>
<keyword evidence="3" id="KW-0812">Transmembrane</keyword>
<dbReference type="PROSITE" id="PS50850">
    <property type="entry name" value="MFS"/>
    <property type="match status" value="1"/>
</dbReference>
<dbReference type="SUPFAM" id="SSF103473">
    <property type="entry name" value="MFS general substrate transporter"/>
    <property type="match status" value="1"/>
</dbReference>
<dbReference type="PANTHER" id="PTHR11360:SF302">
    <property type="entry name" value="MAJOR FACILITATOR SUPERFAMILY (MFS) PROFILE DOMAIN-CONTAINING PROTEIN"/>
    <property type="match status" value="1"/>
</dbReference>
<keyword evidence="3" id="KW-1133">Transmembrane helix</keyword>
<organism evidence="5 6">
    <name type="scientific">Rhynchosporium secalis</name>
    <name type="common">Barley scald fungus</name>
    <dbReference type="NCBI Taxonomy" id="38038"/>
    <lineage>
        <taxon>Eukaryota</taxon>
        <taxon>Fungi</taxon>
        <taxon>Dikarya</taxon>
        <taxon>Ascomycota</taxon>
        <taxon>Pezizomycotina</taxon>
        <taxon>Leotiomycetes</taxon>
        <taxon>Helotiales</taxon>
        <taxon>Ploettnerulaceae</taxon>
        <taxon>Rhynchosporium</taxon>
    </lineage>
</organism>
<feature type="transmembrane region" description="Helical" evidence="3">
    <location>
        <begin position="280"/>
        <end position="299"/>
    </location>
</feature>
<evidence type="ECO:0000256" key="2">
    <source>
        <dbReference type="ARBA" id="ARBA00006727"/>
    </source>
</evidence>
<dbReference type="Proteomes" id="UP000177625">
    <property type="component" value="Unassembled WGS sequence"/>
</dbReference>
<gene>
    <name evidence="5" type="ORF">RSE6_00603</name>
</gene>
<dbReference type="EMBL" id="FJVC01000009">
    <property type="protein sequence ID" value="CZT40929.1"/>
    <property type="molecule type" value="Genomic_DNA"/>
</dbReference>
<keyword evidence="3" id="KW-0472">Membrane</keyword>
<evidence type="ECO:0000256" key="3">
    <source>
        <dbReference type="SAM" id="Phobius"/>
    </source>
</evidence>
<dbReference type="Gene3D" id="1.20.1250.20">
    <property type="entry name" value="MFS general substrate transporter like domains"/>
    <property type="match status" value="2"/>
</dbReference>
<dbReference type="PANTHER" id="PTHR11360">
    <property type="entry name" value="MONOCARBOXYLATE TRANSPORTER"/>
    <property type="match status" value="1"/>
</dbReference>
<dbReference type="Pfam" id="PF07690">
    <property type="entry name" value="MFS_1"/>
    <property type="match status" value="1"/>
</dbReference>
<feature type="transmembrane region" description="Helical" evidence="3">
    <location>
        <begin position="346"/>
        <end position="366"/>
    </location>
</feature>
<evidence type="ECO:0000256" key="1">
    <source>
        <dbReference type="ARBA" id="ARBA00004141"/>
    </source>
</evidence>
<evidence type="ECO:0000313" key="5">
    <source>
        <dbReference type="EMBL" id="CZT40929.1"/>
    </source>
</evidence>
<feature type="transmembrane region" description="Helical" evidence="3">
    <location>
        <begin position="378"/>
        <end position="396"/>
    </location>
</feature>
<feature type="domain" description="Major facilitator superfamily (MFS) profile" evidence="4">
    <location>
        <begin position="43"/>
        <end position="438"/>
    </location>
</feature>
<feature type="transmembrane region" description="Helical" evidence="3">
    <location>
        <begin position="45"/>
        <end position="68"/>
    </location>
</feature>
<dbReference type="InterPro" id="IPR011701">
    <property type="entry name" value="MFS"/>
</dbReference>
<dbReference type="GO" id="GO:0022857">
    <property type="term" value="F:transmembrane transporter activity"/>
    <property type="evidence" value="ECO:0007669"/>
    <property type="project" value="InterPro"/>
</dbReference>
<evidence type="ECO:0000259" key="4">
    <source>
        <dbReference type="PROSITE" id="PS50850"/>
    </source>
</evidence>
<accession>A0A1E1LVR6</accession>
<comment type="subcellular location">
    <subcellularLocation>
        <location evidence="1">Membrane</location>
        <topology evidence="1">Multi-pass membrane protein</topology>
    </subcellularLocation>
</comment>
<feature type="transmembrane region" description="Helical" evidence="3">
    <location>
        <begin position="124"/>
        <end position="147"/>
    </location>
</feature>
<name>A0A1E1LVR6_RHYSE</name>
<dbReference type="AlphaFoldDB" id="A0A1E1LVR6"/>